<gene>
    <name evidence="8" type="ORF">ACERK3_13085</name>
</gene>
<organism evidence="8 9">
    <name type="scientific">Natronomicrosphaera hydrolytica</name>
    <dbReference type="NCBI Taxonomy" id="3242702"/>
    <lineage>
        <taxon>Bacteria</taxon>
        <taxon>Pseudomonadati</taxon>
        <taxon>Planctomycetota</taxon>
        <taxon>Phycisphaerae</taxon>
        <taxon>Phycisphaerales</taxon>
        <taxon>Phycisphaeraceae</taxon>
        <taxon>Natronomicrosphaera</taxon>
    </lineage>
</organism>
<feature type="domain" description="Tyr recombinase" evidence="6">
    <location>
        <begin position="174"/>
        <end position="359"/>
    </location>
</feature>
<keyword evidence="2" id="KW-0229">DNA integration</keyword>
<reference evidence="8 9" key="1">
    <citation type="submission" date="2024-08" db="EMBL/GenBank/DDBJ databases">
        <title>Whole-genome sequencing of halo(alkali)philic microorganisms from hypersaline lakes.</title>
        <authorList>
            <person name="Sorokin D.Y."/>
            <person name="Merkel A.Y."/>
            <person name="Messina E."/>
            <person name="Yakimov M."/>
        </authorList>
    </citation>
    <scope>NUCLEOTIDE SEQUENCE [LARGE SCALE GENOMIC DNA]</scope>
    <source>
        <strain evidence="8 9">AB-hyl4</strain>
    </source>
</reference>
<evidence type="ECO:0000256" key="1">
    <source>
        <dbReference type="ARBA" id="ARBA00008857"/>
    </source>
</evidence>
<name>A0ABV4U8T9_9BACT</name>
<keyword evidence="9" id="KW-1185">Reference proteome</keyword>
<dbReference type="EMBL" id="JBGUBD010000007">
    <property type="protein sequence ID" value="MFA9479219.1"/>
    <property type="molecule type" value="Genomic_DNA"/>
</dbReference>
<dbReference type="InterPro" id="IPR044068">
    <property type="entry name" value="CB"/>
</dbReference>
<dbReference type="InterPro" id="IPR013762">
    <property type="entry name" value="Integrase-like_cat_sf"/>
</dbReference>
<dbReference type="RefSeq" id="WP_425346145.1">
    <property type="nucleotide sequence ID" value="NZ_JBGUBD010000007.1"/>
</dbReference>
<dbReference type="SUPFAM" id="SSF56349">
    <property type="entry name" value="DNA breaking-rejoining enzymes"/>
    <property type="match status" value="1"/>
</dbReference>
<accession>A0ABV4U8T9</accession>
<keyword evidence="3 5" id="KW-0238">DNA-binding</keyword>
<dbReference type="InterPro" id="IPR050090">
    <property type="entry name" value="Tyrosine_recombinase_XerCD"/>
</dbReference>
<evidence type="ECO:0000259" key="6">
    <source>
        <dbReference type="PROSITE" id="PS51898"/>
    </source>
</evidence>
<dbReference type="Proteomes" id="UP001575105">
    <property type="component" value="Unassembled WGS sequence"/>
</dbReference>
<comment type="similarity">
    <text evidence="1">Belongs to the 'phage' integrase family.</text>
</comment>
<dbReference type="Gene3D" id="1.10.150.130">
    <property type="match status" value="1"/>
</dbReference>
<dbReference type="PANTHER" id="PTHR30349">
    <property type="entry name" value="PHAGE INTEGRASE-RELATED"/>
    <property type="match status" value="1"/>
</dbReference>
<comment type="caution">
    <text evidence="8">The sequence shown here is derived from an EMBL/GenBank/DDBJ whole genome shotgun (WGS) entry which is preliminary data.</text>
</comment>
<evidence type="ECO:0000256" key="3">
    <source>
        <dbReference type="ARBA" id="ARBA00023125"/>
    </source>
</evidence>
<evidence type="ECO:0000256" key="4">
    <source>
        <dbReference type="ARBA" id="ARBA00023172"/>
    </source>
</evidence>
<sequence length="373" mass="42314">MALYKRDGSPNWWIEFEFNGQRVRKSARTANRRRAEDVERKLRQDMHDHHVLGKPVVKSMTFEDAAERYLKTHLKPKGQKAATARNDAYKINMLVDRVGGGRLLSQITASFVAALKDDLLKEGKTDKDGKKSGLAPATVNRDLAILKAILRKAHDEWGCLATVPRITLLPLNNRRLRWLDADEETRLLKACDDAPHLRDLVVFLMDTGARLTEATELTWDRVDMDRKPRPLVSFHDTKSGKPRSVPLPDRAGRMLARLHADRPKDKAHVFLSWHPNWKGGRHNPHAQPCGQPHGAWAKAVKRAKLEDFRIHDLRHTFASRLVQQGASLFAVSKLLGHESIQMTMRYAHLAPDELDAAISRLDQRSTQIATPVA</sequence>
<evidence type="ECO:0000256" key="5">
    <source>
        <dbReference type="PROSITE-ProRule" id="PRU01248"/>
    </source>
</evidence>
<evidence type="ECO:0000259" key="7">
    <source>
        <dbReference type="PROSITE" id="PS51900"/>
    </source>
</evidence>
<dbReference type="InterPro" id="IPR010998">
    <property type="entry name" value="Integrase_recombinase_N"/>
</dbReference>
<feature type="domain" description="Core-binding (CB)" evidence="7">
    <location>
        <begin position="60"/>
        <end position="154"/>
    </location>
</feature>
<keyword evidence="4" id="KW-0233">DNA recombination</keyword>
<dbReference type="CDD" id="cd00796">
    <property type="entry name" value="INT_Rci_Hp1_C"/>
    <property type="match status" value="1"/>
</dbReference>
<protein>
    <submittedName>
        <fullName evidence="8">Tyrosine-type recombinase/integrase</fullName>
    </submittedName>
</protein>
<dbReference type="PROSITE" id="PS51900">
    <property type="entry name" value="CB"/>
    <property type="match status" value="1"/>
</dbReference>
<evidence type="ECO:0000256" key="2">
    <source>
        <dbReference type="ARBA" id="ARBA00022908"/>
    </source>
</evidence>
<dbReference type="InterPro" id="IPR002104">
    <property type="entry name" value="Integrase_catalytic"/>
</dbReference>
<dbReference type="InterPro" id="IPR011010">
    <property type="entry name" value="DNA_brk_join_enz"/>
</dbReference>
<dbReference type="Gene3D" id="1.10.443.10">
    <property type="entry name" value="Intergrase catalytic core"/>
    <property type="match status" value="1"/>
</dbReference>
<dbReference type="PROSITE" id="PS51898">
    <property type="entry name" value="TYR_RECOMBINASE"/>
    <property type="match status" value="1"/>
</dbReference>
<dbReference type="PANTHER" id="PTHR30349:SF64">
    <property type="entry name" value="PROPHAGE INTEGRASE INTD-RELATED"/>
    <property type="match status" value="1"/>
</dbReference>
<evidence type="ECO:0000313" key="8">
    <source>
        <dbReference type="EMBL" id="MFA9479219.1"/>
    </source>
</evidence>
<proteinExistence type="inferred from homology"/>
<dbReference type="Pfam" id="PF00589">
    <property type="entry name" value="Phage_integrase"/>
    <property type="match status" value="1"/>
</dbReference>
<evidence type="ECO:0000313" key="9">
    <source>
        <dbReference type="Proteomes" id="UP001575105"/>
    </source>
</evidence>